<evidence type="ECO:0000256" key="2">
    <source>
        <dbReference type="ARBA" id="ARBA00022617"/>
    </source>
</evidence>
<dbReference type="GO" id="GO:0017004">
    <property type="term" value="P:cytochrome complex assembly"/>
    <property type="evidence" value="ECO:0007669"/>
    <property type="project" value="UniProtKB-KW"/>
</dbReference>
<dbReference type="GO" id="GO:0046872">
    <property type="term" value="F:metal ion binding"/>
    <property type="evidence" value="ECO:0007669"/>
    <property type="project" value="UniProtKB-KW"/>
</dbReference>
<dbReference type="Proteomes" id="UP000027466">
    <property type="component" value="Unassembled WGS sequence"/>
</dbReference>
<evidence type="ECO:0000256" key="7">
    <source>
        <dbReference type="RuleBase" id="RU364112"/>
    </source>
</evidence>
<keyword evidence="3 7" id="KW-0479">Metal-binding</keyword>
<keyword evidence="4 7" id="KW-0732">Signal</keyword>
<feature type="chain" id="PRO_5011015256" description="Cytochrome c-type biogenesis protein" evidence="7">
    <location>
        <begin position="32"/>
        <end position="160"/>
    </location>
</feature>
<sequence>MKPRLHLTRWTVRAALCVVLCGALHGGPSRAAESDAVRIRELEQSFRCLVCQNEALADSSADLAADLRGKIAEQVANGATDAQVRDYMVRRYGDFVLYKPPFKPLTWLLWLGPFLLLCAGALVLARVVARRRAMRPPQLSADERRRADALLNRTSEDCGP</sequence>
<keyword evidence="6 7" id="KW-0408">Iron</keyword>
<gene>
    <name evidence="9" type="ORF">BG61_21190</name>
</gene>
<feature type="domain" description="CcmH/CycL/Ccl2/NrfF N-terminal" evidence="8">
    <location>
        <begin position="33"/>
        <end position="151"/>
    </location>
</feature>
<dbReference type="Gene3D" id="1.10.8.640">
    <property type="entry name" value="Cytochrome C biogenesis protein"/>
    <property type="match status" value="1"/>
</dbReference>
<dbReference type="GO" id="GO:0005886">
    <property type="term" value="C:plasma membrane"/>
    <property type="evidence" value="ECO:0007669"/>
    <property type="project" value="TreeGrafter"/>
</dbReference>
<evidence type="ECO:0000313" key="9">
    <source>
        <dbReference type="EMBL" id="KDR41043.1"/>
    </source>
</evidence>
<evidence type="ECO:0000256" key="1">
    <source>
        <dbReference type="ARBA" id="ARBA00010342"/>
    </source>
</evidence>
<keyword evidence="2 7" id="KW-0349">Heme</keyword>
<evidence type="ECO:0000256" key="6">
    <source>
        <dbReference type="ARBA" id="ARBA00023004"/>
    </source>
</evidence>
<organism evidence="9 10">
    <name type="scientific">Caballeronia glathei</name>
    <dbReference type="NCBI Taxonomy" id="60547"/>
    <lineage>
        <taxon>Bacteria</taxon>
        <taxon>Pseudomonadati</taxon>
        <taxon>Pseudomonadota</taxon>
        <taxon>Betaproteobacteria</taxon>
        <taxon>Burkholderiales</taxon>
        <taxon>Burkholderiaceae</taxon>
        <taxon>Caballeronia</taxon>
    </lineage>
</organism>
<keyword evidence="7" id="KW-0812">Transmembrane</keyword>
<name>A0A069PJZ2_9BURK</name>
<dbReference type="STRING" id="60547.GCA_000751215_00117"/>
<evidence type="ECO:0000259" key="8">
    <source>
        <dbReference type="Pfam" id="PF03918"/>
    </source>
</evidence>
<proteinExistence type="inferred from homology"/>
<dbReference type="AlphaFoldDB" id="A0A069PJZ2"/>
<dbReference type="Pfam" id="PF03918">
    <property type="entry name" value="CcmH"/>
    <property type="match status" value="1"/>
</dbReference>
<keyword evidence="5" id="KW-0201">Cytochrome c-type biogenesis</keyword>
<dbReference type="RefSeq" id="WP_035941805.1">
    <property type="nucleotide sequence ID" value="NZ_CADFFX010000028.1"/>
</dbReference>
<comment type="similarity">
    <text evidence="1 7">Belongs to the CcmH/CycL/Ccl2/NrfF family.</text>
</comment>
<keyword evidence="7" id="KW-0472">Membrane</keyword>
<feature type="signal peptide" evidence="7">
    <location>
        <begin position="1"/>
        <end position="31"/>
    </location>
</feature>
<keyword evidence="10" id="KW-1185">Reference proteome</keyword>
<feature type="transmembrane region" description="Helical" evidence="7">
    <location>
        <begin position="107"/>
        <end position="129"/>
    </location>
</feature>
<keyword evidence="7" id="KW-1133">Transmembrane helix</keyword>
<evidence type="ECO:0000313" key="10">
    <source>
        <dbReference type="Proteomes" id="UP000027466"/>
    </source>
</evidence>
<dbReference type="EMBL" id="JFHC01000032">
    <property type="protein sequence ID" value="KDR41043.1"/>
    <property type="molecule type" value="Genomic_DNA"/>
</dbReference>
<dbReference type="CDD" id="cd16378">
    <property type="entry name" value="CcmH_N"/>
    <property type="match status" value="1"/>
</dbReference>
<dbReference type="FunFam" id="1.10.8.640:FF:000001">
    <property type="entry name" value="Cytochrome c-type biogenesis protein"/>
    <property type="match status" value="1"/>
</dbReference>
<dbReference type="PANTHER" id="PTHR47870">
    <property type="entry name" value="CYTOCHROME C-TYPE BIOGENESIS PROTEIN CCMH"/>
    <property type="match status" value="1"/>
</dbReference>
<comment type="caution">
    <text evidence="9">The sequence shown here is derived from an EMBL/GenBank/DDBJ whole genome shotgun (WGS) entry which is preliminary data.</text>
</comment>
<dbReference type="InterPro" id="IPR038297">
    <property type="entry name" value="CcmH/CycL/NrfF/Ccl2_sf"/>
</dbReference>
<accession>A0A069PJZ2</accession>
<dbReference type="InterPro" id="IPR005616">
    <property type="entry name" value="CcmH/CycL/Ccl2/NrfF_N"/>
</dbReference>
<reference evidence="9 10" key="1">
    <citation type="submission" date="2014-03" db="EMBL/GenBank/DDBJ databases">
        <title>Draft Genome Sequences of Four Burkholderia Strains.</title>
        <authorList>
            <person name="Liu X.Y."/>
            <person name="Li C.X."/>
            <person name="Xu J.H."/>
        </authorList>
    </citation>
    <scope>NUCLEOTIDE SEQUENCE [LARGE SCALE GENOMIC DNA]</scope>
    <source>
        <strain evidence="9 10">DSM 50014</strain>
    </source>
</reference>
<evidence type="ECO:0000256" key="4">
    <source>
        <dbReference type="ARBA" id="ARBA00022729"/>
    </source>
</evidence>
<protein>
    <recommendedName>
        <fullName evidence="7">Cytochrome c-type biogenesis protein</fullName>
    </recommendedName>
</protein>
<dbReference type="PANTHER" id="PTHR47870:SF1">
    <property type="entry name" value="CYTOCHROME C-TYPE BIOGENESIS PROTEIN CCMH"/>
    <property type="match status" value="1"/>
</dbReference>
<dbReference type="InterPro" id="IPR051263">
    <property type="entry name" value="C-type_cytochrome_biogenesis"/>
</dbReference>
<evidence type="ECO:0000256" key="3">
    <source>
        <dbReference type="ARBA" id="ARBA00022723"/>
    </source>
</evidence>
<comment type="function">
    <text evidence="7">Possible subunit of a heme lyase.</text>
</comment>
<evidence type="ECO:0000256" key="5">
    <source>
        <dbReference type="ARBA" id="ARBA00022748"/>
    </source>
</evidence>